<dbReference type="InterPro" id="IPR010998">
    <property type="entry name" value="Integrase_recombinase_N"/>
</dbReference>
<dbReference type="InterPro" id="IPR011010">
    <property type="entry name" value="DNA_brk_join_enz"/>
</dbReference>
<dbReference type="Pfam" id="PF00589">
    <property type="entry name" value="Phage_integrase"/>
    <property type="match status" value="1"/>
</dbReference>
<keyword evidence="8" id="KW-1185">Reference proteome</keyword>
<evidence type="ECO:0000256" key="4">
    <source>
        <dbReference type="ARBA" id="ARBA00023125"/>
    </source>
</evidence>
<dbReference type="InterPro" id="IPR050090">
    <property type="entry name" value="Tyrosine_recombinase_XerCD"/>
</dbReference>
<evidence type="ECO:0000313" key="7">
    <source>
        <dbReference type="EMBL" id="MCC2212386.1"/>
    </source>
</evidence>
<comment type="function">
    <text evidence="1">Site-specific tyrosine recombinase, which acts by catalyzing the cutting and rejoining of the recombining DNA molecules.</text>
</comment>
<dbReference type="CDD" id="cd01189">
    <property type="entry name" value="INT_ICEBs1_C_like"/>
    <property type="match status" value="1"/>
</dbReference>
<evidence type="ECO:0000256" key="5">
    <source>
        <dbReference type="ARBA" id="ARBA00023172"/>
    </source>
</evidence>
<dbReference type="Pfam" id="PF14659">
    <property type="entry name" value="Phage_int_SAM_3"/>
    <property type="match status" value="1"/>
</dbReference>
<protein>
    <submittedName>
        <fullName evidence="7">Tyrosine-type recombinase/integrase</fullName>
    </submittedName>
</protein>
<dbReference type="SUPFAM" id="SSF56349">
    <property type="entry name" value="DNA breaking-rejoining enzymes"/>
    <property type="match status" value="1"/>
</dbReference>
<name>A0ABS8FEA7_9FIRM</name>
<accession>A0ABS8FEA7</accession>
<gene>
    <name evidence="7" type="ORF">LKD34_02540</name>
</gene>
<feature type="domain" description="Tyr recombinase" evidence="6">
    <location>
        <begin position="163"/>
        <end position="346"/>
    </location>
</feature>
<reference evidence="7 8" key="1">
    <citation type="submission" date="2021-10" db="EMBL/GenBank/DDBJ databases">
        <title>Anaerobic single-cell dispensing facilitates the cultivation of human gut bacteria.</title>
        <authorList>
            <person name="Afrizal A."/>
        </authorList>
    </citation>
    <scope>NUCLEOTIDE SEQUENCE [LARGE SCALE GENOMIC DNA]</scope>
    <source>
        <strain evidence="7 8">CLA-AA-H223</strain>
    </source>
</reference>
<dbReference type="EMBL" id="JAJEQO010000002">
    <property type="protein sequence ID" value="MCC2212386.1"/>
    <property type="molecule type" value="Genomic_DNA"/>
</dbReference>
<keyword evidence="5" id="KW-0233">DNA recombination</keyword>
<dbReference type="Proteomes" id="UP001199236">
    <property type="component" value="Unassembled WGS sequence"/>
</dbReference>
<organism evidence="7 8">
    <name type="scientific">Faecalibacterium hominis</name>
    <name type="common">ex Afrizal et al. 2022</name>
    <dbReference type="NCBI Taxonomy" id="2881265"/>
    <lineage>
        <taxon>Bacteria</taxon>
        <taxon>Bacillati</taxon>
        <taxon>Bacillota</taxon>
        <taxon>Clostridia</taxon>
        <taxon>Eubacteriales</taxon>
        <taxon>Oscillospiraceae</taxon>
        <taxon>Faecalibacterium</taxon>
    </lineage>
</organism>
<evidence type="ECO:0000256" key="2">
    <source>
        <dbReference type="ARBA" id="ARBA00008857"/>
    </source>
</evidence>
<evidence type="ECO:0000313" key="8">
    <source>
        <dbReference type="Proteomes" id="UP001199236"/>
    </source>
</evidence>
<dbReference type="Gene3D" id="1.10.150.130">
    <property type="match status" value="1"/>
</dbReference>
<comment type="similarity">
    <text evidence="2">Belongs to the 'phage' integrase family.</text>
</comment>
<dbReference type="PANTHER" id="PTHR30349">
    <property type="entry name" value="PHAGE INTEGRASE-RELATED"/>
    <property type="match status" value="1"/>
</dbReference>
<evidence type="ECO:0000259" key="6">
    <source>
        <dbReference type="PROSITE" id="PS51898"/>
    </source>
</evidence>
<proteinExistence type="inferred from homology"/>
<dbReference type="InterPro" id="IPR002104">
    <property type="entry name" value="Integrase_catalytic"/>
</dbReference>
<sequence>MSKRTNTAQWEEKYQRWRIAVQKDGVRKQFYSSTPGRTGQREANRKADSWLEDGIGVKVGRVEDVYKLWLDGLKLTTSEGNWEPVESRWRVWVLPAIGKKRVNTLTDADLQAIINKAHAAGRSRKTLQLLAGDLRAFCKYCRKSKLSTFLPEDVQIPAGARLKGKKVLQPDDLLKLFSIDTTLYRGKRVHDDYIHAYRFEVLTGLRPGELLGLRWADIKGDTVNLSRSINVKGRETHGKNENAVRSFVLSDVARAVLEAQRAITGHCESVFCLETERRYYKRWKVFCTANEMEPVSLYELRHTFVSVVKTLPAGEVKELVGHSEDMDTFGIYSHALTGEDIATAQAVNATFLKLLKPEK</sequence>
<keyword evidence="4" id="KW-0238">DNA-binding</keyword>
<comment type="caution">
    <text evidence="7">The sequence shown here is derived from an EMBL/GenBank/DDBJ whole genome shotgun (WGS) entry which is preliminary data.</text>
</comment>
<dbReference type="RefSeq" id="WP_227622164.1">
    <property type="nucleotide sequence ID" value="NZ_JAJEQO010000002.1"/>
</dbReference>
<dbReference type="PROSITE" id="PS51898">
    <property type="entry name" value="TYR_RECOMBINASE"/>
    <property type="match status" value="1"/>
</dbReference>
<dbReference type="InterPro" id="IPR004107">
    <property type="entry name" value="Integrase_SAM-like_N"/>
</dbReference>
<dbReference type="Gene3D" id="1.10.443.10">
    <property type="entry name" value="Intergrase catalytic core"/>
    <property type="match status" value="1"/>
</dbReference>
<dbReference type="InterPro" id="IPR013762">
    <property type="entry name" value="Integrase-like_cat_sf"/>
</dbReference>
<evidence type="ECO:0000256" key="1">
    <source>
        <dbReference type="ARBA" id="ARBA00003283"/>
    </source>
</evidence>
<evidence type="ECO:0000256" key="3">
    <source>
        <dbReference type="ARBA" id="ARBA00022908"/>
    </source>
</evidence>
<dbReference type="PANTHER" id="PTHR30349:SF41">
    <property type="entry name" value="INTEGRASE_RECOMBINASE PROTEIN MJ0367-RELATED"/>
    <property type="match status" value="1"/>
</dbReference>
<keyword evidence="3" id="KW-0229">DNA integration</keyword>